<keyword evidence="5 9" id="KW-0808">Transferase</keyword>
<dbReference type="HOGENOM" id="CLU_089358_1_1_6"/>
<comment type="catalytic activity">
    <reaction evidence="6 9">
        <text>(2S)-2-hydroxy-3-oxobutyl phosphate + 5-amino-6-(D-ribitylamino)uracil = 6,7-dimethyl-8-(1-D-ribityl)lumazine + phosphate + 2 H2O + H(+)</text>
        <dbReference type="Rhea" id="RHEA:26152"/>
        <dbReference type="ChEBI" id="CHEBI:15377"/>
        <dbReference type="ChEBI" id="CHEBI:15378"/>
        <dbReference type="ChEBI" id="CHEBI:15934"/>
        <dbReference type="ChEBI" id="CHEBI:43474"/>
        <dbReference type="ChEBI" id="CHEBI:58201"/>
        <dbReference type="ChEBI" id="CHEBI:58830"/>
        <dbReference type="EC" id="2.5.1.78"/>
    </reaction>
</comment>
<comment type="similarity">
    <text evidence="2 9">Belongs to the DMRL synthase family.</text>
</comment>
<feature type="binding site" evidence="9">
    <location>
        <begin position="80"/>
        <end position="82"/>
    </location>
    <ligand>
        <name>5-amino-6-(D-ribitylamino)uracil</name>
        <dbReference type="ChEBI" id="CHEBI:15934"/>
    </ligand>
</feature>
<reference evidence="10" key="1">
    <citation type="submission" date="2015-03" db="EMBL/GenBank/DDBJ databases">
        <title>Draft genome sequence of Mizugakiibacter sediminis skMP5.</title>
        <authorList>
            <person name="Watanabe T."/>
            <person name="Kojima H."/>
            <person name="Fukui M."/>
        </authorList>
    </citation>
    <scope>NUCLEOTIDE SEQUENCE</scope>
    <source>
        <strain evidence="10">SkMP5</strain>
    </source>
</reference>
<evidence type="ECO:0000313" key="10">
    <source>
        <dbReference type="EMBL" id="GAN45799.1"/>
    </source>
</evidence>
<feature type="active site" description="Proton donor" evidence="9">
    <location>
        <position position="88"/>
    </location>
</feature>
<evidence type="ECO:0000256" key="6">
    <source>
        <dbReference type="ARBA" id="ARBA00048785"/>
    </source>
</evidence>
<reference evidence="11" key="2">
    <citation type="submission" date="2015-08" db="EMBL/GenBank/DDBJ databases">
        <title>Complete DNA Sequence of Pseudomonas syringae pv. actinidiae, the Causal Agent of Kiwifruit Canker Disease.</title>
        <authorList>
            <person name="Rikkerink E.H.A."/>
            <person name="Fineran P.C."/>
        </authorList>
    </citation>
    <scope>NUCLEOTIDE SEQUENCE</scope>
    <source>
        <strain evidence="11">SkMP5</strain>
    </source>
</reference>
<dbReference type="Pfam" id="PF00885">
    <property type="entry name" value="DMRL_synthase"/>
    <property type="match status" value="1"/>
</dbReference>
<dbReference type="Gene3D" id="3.40.50.960">
    <property type="entry name" value="Lumazine/riboflavin synthase"/>
    <property type="match status" value="1"/>
</dbReference>
<dbReference type="GO" id="GO:0000906">
    <property type="term" value="F:6,7-dimethyl-8-ribityllumazine synthase activity"/>
    <property type="evidence" value="ECO:0007669"/>
    <property type="project" value="UniProtKB-UniRule"/>
</dbReference>
<gene>
    <name evidence="9" type="primary">ribH</name>
    <name evidence="10" type="ORF">MBSD_2356</name>
    <name evidence="11" type="ORF">MBSD_n2466</name>
</gene>
<dbReference type="InterPro" id="IPR034964">
    <property type="entry name" value="LS"/>
</dbReference>
<dbReference type="GO" id="GO:0005829">
    <property type="term" value="C:cytosol"/>
    <property type="evidence" value="ECO:0007669"/>
    <property type="project" value="TreeGrafter"/>
</dbReference>
<accession>A0A0K8QQH0</accession>
<dbReference type="NCBIfam" id="TIGR00114">
    <property type="entry name" value="lumazine-synth"/>
    <property type="match status" value="1"/>
</dbReference>
<protein>
    <recommendedName>
        <fullName evidence="8 9">6,7-dimethyl-8-ribityllumazine synthase</fullName>
        <shortName evidence="9">DMRL synthase</shortName>
        <shortName evidence="9">LS</shortName>
        <shortName evidence="9">Lumazine synthase</shortName>
        <ecNumber evidence="3 9">2.5.1.78</ecNumber>
    </recommendedName>
</protein>
<dbReference type="EMBL" id="DF952391">
    <property type="protein sequence ID" value="GAN45799.1"/>
    <property type="molecule type" value="Genomic_DNA"/>
</dbReference>
<comment type="pathway">
    <text evidence="1 9">Cofactor biosynthesis; riboflavin biosynthesis; riboflavin from 2-hydroxy-3-oxobutyl phosphate and 5-amino-6-(D-ribitylamino)uracil: step 1/2.</text>
</comment>
<dbReference type="STRING" id="1475481.GCA_000953855_02515"/>
<comment type="function">
    <text evidence="7 9">Catalyzes the formation of 6,7-dimethyl-8-ribityllumazine by condensation of 5-amino-6-(D-ribitylamino)uracil with 3,4-dihydroxy-2-butanone 4-phosphate. This is the penultimate step in the biosynthesis of riboflavin.</text>
</comment>
<dbReference type="GO" id="GO:0009231">
    <property type="term" value="P:riboflavin biosynthetic process"/>
    <property type="evidence" value="ECO:0007669"/>
    <property type="project" value="UniProtKB-UniRule"/>
</dbReference>
<proteinExistence type="inferred from homology"/>
<dbReference type="EC" id="2.5.1.78" evidence="3 9"/>
<organism evidence="11">
    <name type="scientific">Mizugakiibacter sediminis</name>
    <dbReference type="NCBI Taxonomy" id="1475481"/>
    <lineage>
        <taxon>Bacteria</taxon>
        <taxon>Pseudomonadati</taxon>
        <taxon>Pseudomonadota</taxon>
        <taxon>Gammaproteobacteria</taxon>
        <taxon>Lysobacterales</taxon>
        <taxon>Rhodanobacteraceae</taxon>
        <taxon>Mizugakiibacter</taxon>
    </lineage>
</organism>
<evidence type="ECO:0000256" key="8">
    <source>
        <dbReference type="ARBA" id="ARBA00072606"/>
    </source>
</evidence>
<dbReference type="OrthoDB" id="9809709at2"/>
<evidence type="ECO:0000256" key="1">
    <source>
        <dbReference type="ARBA" id="ARBA00004917"/>
    </source>
</evidence>
<comment type="subunit">
    <text evidence="9">Forms an icosahedral capsid composed of 60 subunits, arranged as a dodecamer of pentamers.</text>
</comment>
<keyword evidence="4 9" id="KW-0686">Riboflavin biosynthesis</keyword>
<dbReference type="FunFam" id="3.40.50.960:FF:000001">
    <property type="entry name" value="6,7-dimethyl-8-ribityllumazine synthase"/>
    <property type="match status" value="1"/>
</dbReference>
<feature type="binding site" evidence="9">
    <location>
        <position position="127"/>
    </location>
    <ligand>
        <name>(2S)-2-hydroxy-3-oxobutyl phosphate</name>
        <dbReference type="ChEBI" id="CHEBI:58830"/>
    </ligand>
</feature>
<sequence>MKIIEGDLTAPKGCFALVAARFNGYIVESLVAGARDALVRHGVADDAIDLIRVPGAWEIAQAAERVAKSGKYAAVVALGCVIRGATPHFDYVAGEAAKGLTQAAHASGVPVAFGVLTTDTIEQAIERAGTKAGNKGADAALAALEMVNLYTRL</sequence>
<dbReference type="SUPFAM" id="SSF52121">
    <property type="entry name" value="Lumazine synthase"/>
    <property type="match status" value="1"/>
</dbReference>
<dbReference type="Proteomes" id="UP000253740">
    <property type="component" value="Unassembled WGS sequence"/>
</dbReference>
<evidence type="ECO:0000256" key="7">
    <source>
        <dbReference type="ARBA" id="ARBA00058151"/>
    </source>
</evidence>
<dbReference type="InterPro" id="IPR036467">
    <property type="entry name" value="LS/RS_sf"/>
</dbReference>
<name>A0A0K8QQH0_9GAMM</name>
<dbReference type="InterPro" id="IPR002180">
    <property type="entry name" value="LS/RS"/>
</dbReference>
<dbReference type="RefSeq" id="WP_062537701.1">
    <property type="nucleotide sequence ID" value="NZ_DF970243.1"/>
</dbReference>
<keyword evidence="12" id="KW-1185">Reference proteome</keyword>
<dbReference type="PANTHER" id="PTHR21058">
    <property type="entry name" value="6,7-DIMETHYL-8-RIBITYLLUMAZINE SYNTHASE DMRL SYNTHASE LUMAZINE SYNTHASE"/>
    <property type="match status" value="1"/>
</dbReference>
<evidence type="ECO:0000256" key="2">
    <source>
        <dbReference type="ARBA" id="ARBA00007424"/>
    </source>
</evidence>
<feature type="binding site" evidence="9">
    <location>
        <position position="22"/>
    </location>
    <ligand>
        <name>5-amino-6-(D-ribitylamino)uracil</name>
        <dbReference type="ChEBI" id="CHEBI:15934"/>
    </ligand>
</feature>
<dbReference type="PANTHER" id="PTHR21058:SF0">
    <property type="entry name" value="6,7-DIMETHYL-8-RIBITYLLUMAZINE SYNTHASE"/>
    <property type="match status" value="1"/>
</dbReference>
<evidence type="ECO:0000256" key="5">
    <source>
        <dbReference type="ARBA" id="ARBA00022679"/>
    </source>
</evidence>
<evidence type="ECO:0000256" key="4">
    <source>
        <dbReference type="ARBA" id="ARBA00022619"/>
    </source>
</evidence>
<dbReference type="UniPathway" id="UPA00275">
    <property type="reaction ID" value="UER00404"/>
</dbReference>
<evidence type="ECO:0000256" key="9">
    <source>
        <dbReference type="HAMAP-Rule" id="MF_00178"/>
    </source>
</evidence>
<dbReference type="GO" id="GO:0009349">
    <property type="term" value="C:riboflavin synthase complex"/>
    <property type="evidence" value="ECO:0007669"/>
    <property type="project" value="UniProtKB-UniRule"/>
</dbReference>
<evidence type="ECO:0000313" key="11">
    <source>
        <dbReference type="EMBL" id="GAP67150.1"/>
    </source>
</evidence>
<dbReference type="EMBL" id="DF970243">
    <property type="protein sequence ID" value="GAP67150.1"/>
    <property type="molecule type" value="Genomic_DNA"/>
</dbReference>
<dbReference type="NCBIfam" id="NF000812">
    <property type="entry name" value="PRK00061.1-4"/>
    <property type="match status" value="1"/>
</dbReference>
<feature type="binding site" evidence="9">
    <location>
        <begin position="85"/>
        <end position="86"/>
    </location>
    <ligand>
        <name>(2S)-2-hydroxy-3-oxobutyl phosphate</name>
        <dbReference type="ChEBI" id="CHEBI:58830"/>
    </ligand>
</feature>
<evidence type="ECO:0000313" key="12">
    <source>
        <dbReference type="Proteomes" id="UP000253740"/>
    </source>
</evidence>
<evidence type="ECO:0000256" key="3">
    <source>
        <dbReference type="ARBA" id="ARBA00012664"/>
    </source>
</evidence>
<dbReference type="HAMAP" id="MF_00178">
    <property type="entry name" value="Lumazine_synth"/>
    <property type="match status" value="1"/>
</dbReference>
<feature type="binding site" evidence="9">
    <location>
        <position position="113"/>
    </location>
    <ligand>
        <name>5-amino-6-(D-ribitylamino)uracil</name>
        <dbReference type="ChEBI" id="CHEBI:15934"/>
    </ligand>
</feature>
<feature type="binding site" evidence="9">
    <location>
        <begin position="56"/>
        <end position="58"/>
    </location>
    <ligand>
        <name>5-amino-6-(D-ribitylamino)uracil</name>
        <dbReference type="ChEBI" id="CHEBI:15934"/>
    </ligand>
</feature>
<dbReference type="AlphaFoldDB" id="A0A0K8QQH0"/>
<dbReference type="CDD" id="cd09209">
    <property type="entry name" value="Lumazine_synthase-I"/>
    <property type="match status" value="1"/>
</dbReference>